<keyword evidence="1" id="KW-1133">Transmembrane helix</keyword>
<dbReference type="EMBL" id="GBXM01109102">
    <property type="protein sequence ID" value="JAG99474.1"/>
    <property type="molecule type" value="Transcribed_RNA"/>
</dbReference>
<feature type="transmembrane region" description="Helical" evidence="1">
    <location>
        <begin position="20"/>
        <end position="37"/>
    </location>
</feature>
<reference evidence="2" key="1">
    <citation type="submission" date="2014-11" db="EMBL/GenBank/DDBJ databases">
        <authorList>
            <person name="Amaro Gonzalez C."/>
        </authorList>
    </citation>
    <scope>NUCLEOTIDE SEQUENCE</scope>
</reference>
<organism evidence="2">
    <name type="scientific">Anguilla anguilla</name>
    <name type="common">European freshwater eel</name>
    <name type="synonym">Muraena anguilla</name>
    <dbReference type="NCBI Taxonomy" id="7936"/>
    <lineage>
        <taxon>Eukaryota</taxon>
        <taxon>Metazoa</taxon>
        <taxon>Chordata</taxon>
        <taxon>Craniata</taxon>
        <taxon>Vertebrata</taxon>
        <taxon>Euteleostomi</taxon>
        <taxon>Actinopterygii</taxon>
        <taxon>Neopterygii</taxon>
        <taxon>Teleostei</taxon>
        <taxon>Anguilliformes</taxon>
        <taxon>Anguillidae</taxon>
        <taxon>Anguilla</taxon>
    </lineage>
</organism>
<proteinExistence type="predicted"/>
<dbReference type="InterPro" id="IPR022469">
    <property type="entry name" value="PTPS_His_AS"/>
</dbReference>
<name>A0A0E9P5X6_ANGAN</name>
<evidence type="ECO:0000256" key="1">
    <source>
        <dbReference type="SAM" id="Phobius"/>
    </source>
</evidence>
<sequence length="39" mass="4505">MTPLDHKNLDKDVPYFADVVRYVLVTKVTASFCFCFLHA</sequence>
<keyword evidence="1" id="KW-0812">Transmembrane</keyword>
<dbReference type="AlphaFoldDB" id="A0A0E9P5X6"/>
<protein>
    <submittedName>
        <fullName evidence="2">Uncharacterized protein</fullName>
    </submittedName>
</protein>
<reference evidence="2" key="2">
    <citation type="journal article" date="2015" name="Fish Shellfish Immunol.">
        <title>Early steps in the European eel (Anguilla anguilla)-Vibrio vulnificus interaction in the gills: Role of the RtxA13 toxin.</title>
        <authorList>
            <person name="Callol A."/>
            <person name="Pajuelo D."/>
            <person name="Ebbesson L."/>
            <person name="Teles M."/>
            <person name="MacKenzie S."/>
            <person name="Amaro C."/>
        </authorList>
    </citation>
    <scope>NUCLEOTIDE SEQUENCE</scope>
</reference>
<accession>A0A0E9P5X6</accession>
<dbReference type="PROSITE" id="PS00988">
    <property type="entry name" value="PTPS_2"/>
    <property type="match status" value="1"/>
</dbReference>
<dbReference type="GO" id="GO:0003874">
    <property type="term" value="F:6-pyruvoyltetrahydropterin synthase activity"/>
    <property type="evidence" value="ECO:0007669"/>
    <property type="project" value="InterPro"/>
</dbReference>
<keyword evidence="1" id="KW-0472">Membrane</keyword>
<dbReference type="GO" id="GO:0006729">
    <property type="term" value="P:tetrahydrobiopterin biosynthetic process"/>
    <property type="evidence" value="ECO:0007669"/>
    <property type="project" value="InterPro"/>
</dbReference>
<evidence type="ECO:0000313" key="2">
    <source>
        <dbReference type="EMBL" id="JAG99474.1"/>
    </source>
</evidence>